<reference evidence="3" key="3">
    <citation type="submission" date="2018-07" db="EMBL/GenBank/DDBJ databases">
        <authorList>
            <person name="Mckenzie S.K."/>
            <person name="Kronauer D.J.C."/>
        </authorList>
    </citation>
    <scope>NUCLEOTIDE SEQUENCE</scope>
    <source>
        <strain evidence="3">Clonal line C1</strain>
    </source>
</reference>
<dbReference type="OMA" id="HEQMFAK"/>
<feature type="compositionally biased region" description="Basic residues" evidence="1">
    <location>
        <begin position="295"/>
        <end position="304"/>
    </location>
</feature>
<feature type="region of interest" description="Disordered" evidence="1">
    <location>
        <begin position="394"/>
        <end position="478"/>
    </location>
</feature>
<feature type="compositionally biased region" description="Basic and acidic residues" evidence="1">
    <location>
        <begin position="34"/>
        <end position="43"/>
    </location>
</feature>
<proteinExistence type="predicted"/>
<feature type="compositionally biased region" description="Polar residues" evidence="1">
    <location>
        <begin position="683"/>
        <end position="695"/>
    </location>
</feature>
<feature type="compositionally biased region" description="Basic and acidic residues" evidence="1">
    <location>
        <begin position="113"/>
        <end position="123"/>
    </location>
</feature>
<dbReference type="STRING" id="2015173.A0A026WSJ3"/>
<evidence type="ECO:0000313" key="4">
    <source>
        <dbReference type="Proteomes" id="UP000053097"/>
    </source>
</evidence>
<dbReference type="Proteomes" id="UP000053097">
    <property type="component" value="Unassembled WGS sequence"/>
</dbReference>
<feature type="region of interest" description="Disordered" evidence="1">
    <location>
        <begin position="746"/>
        <end position="776"/>
    </location>
</feature>
<evidence type="ECO:0000256" key="1">
    <source>
        <dbReference type="SAM" id="MobiDB-lite"/>
    </source>
</evidence>
<dbReference type="EMBL" id="QOIP01000011">
    <property type="protein sequence ID" value="RLU17236.1"/>
    <property type="molecule type" value="Genomic_DNA"/>
</dbReference>
<evidence type="ECO:0000313" key="5">
    <source>
        <dbReference type="Proteomes" id="UP000279307"/>
    </source>
</evidence>
<name>A0A026WSJ3_OOCBI</name>
<keyword evidence="4" id="KW-1185">Reference proteome</keyword>
<dbReference type="AlphaFoldDB" id="A0A026WSJ3"/>
<dbReference type="Proteomes" id="UP000279307">
    <property type="component" value="Chromosome 11"/>
</dbReference>
<gene>
    <name evidence="3" type="ORF">DMN91_011305</name>
    <name evidence="2" type="ORF">X777_16962</name>
</gene>
<feature type="compositionally biased region" description="Basic residues" evidence="1">
    <location>
        <begin position="241"/>
        <end position="252"/>
    </location>
</feature>
<feature type="region of interest" description="Disordered" evidence="1">
    <location>
        <begin position="1"/>
        <end position="87"/>
    </location>
</feature>
<feature type="compositionally biased region" description="Polar residues" evidence="1">
    <location>
        <begin position="633"/>
        <end position="651"/>
    </location>
</feature>
<evidence type="ECO:0000313" key="3">
    <source>
        <dbReference type="EMBL" id="RLU17236.1"/>
    </source>
</evidence>
<evidence type="ECO:0000313" key="2">
    <source>
        <dbReference type="EMBL" id="EZA59002.1"/>
    </source>
</evidence>
<dbReference type="OrthoDB" id="6614499at2759"/>
<feature type="region of interest" description="Disordered" evidence="1">
    <location>
        <begin position="633"/>
        <end position="652"/>
    </location>
</feature>
<reference evidence="3 5" key="2">
    <citation type="journal article" date="2018" name="Genome Res.">
        <title>The genomic architecture and molecular evolution of ant odorant receptors.</title>
        <authorList>
            <person name="McKenzie S.K."/>
            <person name="Kronauer D.J.C."/>
        </authorList>
    </citation>
    <scope>NUCLEOTIDE SEQUENCE [LARGE SCALE GENOMIC DNA]</scope>
    <source>
        <strain evidence="3">Clonal line C1</strain>
    </source>
</reference>
<feature type="compositionally biased region" description="Low complexity" evidence="1">
    <location>
        <begin position="340"/>
        <end position="350"/>
    </location>
</feature>
<accession>A0A026WSJ3</accession>
<reference evidence="2 4" key="1">
    <citation type="journal article" date="2014" name="Curr. Biol.">
        <title>The genome of the clonal raider ant Cerapachys biroi.</title>
        <authorList>
            <person name="Oxley P.R."/>
            <person name="Ji L."/>
            <person name="Fetter-Pruneda I."/>
            <person name="McKenzie S.K."/>
            <person name="Li C."/>
            <person name="Hu H."/>
            <person name="Zhang G."/>
            <person name="Kronauer D.J."/>
        </authorList>
    </citation>
    <scope>NUCLEOTIDE SEQUENCE [LARGE SCALE GENOMIC DNA]</scope>
</reference>
<feature type="compositionally biased region" description="Polar residues" evidence="1">
    <location>
        <begin position="169"/>
        <end position="179"/>
    </location>
</feature>
<organism evidence="2 4">
    <name type="scientific">Ooceraea biroi</name>
    <name type="common">Clonal raider ant</name>
    <name type="synonym">Cerapachys biroi</name>
    <dbReference type="NCBI Taxonomy" id="2015173"/>
    <lineage>
        <taxon>Eukaryota</taxon>
        <taxon>Metazoa</taxon>
        <taxon>Ecdysozoa</taxon>
        <taxon>Arthropoda</taxon>
        <taxon>Hexapoda</taxon>
        <taxon>Insecta</taxon>
        <taxon>Pterygota</taxon>
        <taxon>Neoptera</taxon>
        <taxon>Endopterygota</taxon>
        <taxon>Hymenoptera</taxon>
        <taxon>Apocrita</taxon>
        <taxon>Aculeata</taxon>
        <taxon>Formicoidea</taxon>
        <taxon>Formicidae</taxon>
        <taxon>Dorylinae</taxon>
        <taxon>Ooceraea</taxon>
    </lineage>
</organism>
<feature type="compositionally biased region" description="Low complexity" evidence="1">
    <location>
        <begin position="305"/>
        <end position="316"/>
    </location>
</feature>
<feature type="compositionally biased region" description="Basic and acidic residues" evidence="1">
    <location>
        <begin position="752"/>
        <end position="765"/>
    </location>
</feature>
<protein>
    <submittedName>
        <fullName evidence="2">Uncharacterized protein</fullName>
    </submittedName>
</protein>
<feature type="region of interest" description="Disordered" evidence="1">
    <location>
        <begin position="675"/>
        <end position="695"/>
    </location>
</feature>
<feature type="compositionally biased region" description="Basic residues" evidence="1">
    <location>
        <begin position="151"/>
        <end position="162"/>
    </location>
</feature>
<feature type="compositionally biased region" description="Basic and acidic residues" evidence="1">
    <location>
        <begin position="458"/>
        <end position="474"/>
    </location>
</feature>
<feature type="compositionally biased region" description="Polar residues" evidence="1">
    <location>
        <begin position="8"/>
        <end position="18"/>
    </location>
</feature>
<feature type="compositionally biased region" description="Low complexity" evidence="1">
    <location>
        <begin position="394"/>
        <end position="407"/>
    </location>
</feature>
<dbReference type="EMBL" id="KK107111">
    <property type="protein sequence ID" value="EZA59002.1"/>
    <property type="molecule type" value="Genomic_DNA"/>
</dbReference>
<feature type="region of interest" description="Disordered" evidence="1">
    <location>
        <begin position="102"/>
        <end position="350"/>
    </location>
</feature>
<sequence>MSPRRTRTATTMDQSPEQRTTRSKAQKLNNTNRDAIKSVEKKSQQSQRKKKSSNVKSDSEGKQSPKSSKAKKKKFTESVKKKGSHRKLILTEEVEDMGKFLLHGNLSTSSNELRVKTESEGKVRNKSNTSVQVKELTKDGGSPLNSSRDLKRNKTPSKRLKWKVVLTGVNISPSMVTPKSTPPKLSLTPHRSKKTPKKSPISLGSPKTHTKAVPRLFKSPRKLSLSSISGLENTDKPSSGKTRKKTSSKSKKNSSGELSPSDKDSSVSPVEKSKRKKSSLNPKPTVRRFSNQSKRALKPQKTKKSSSPSKLRLSSPHVDKDASKMSSPNTTRSLDDARSSRTSTPSARNRTLLAIKRRLNPKLRLPQMTASQIKHVLAGPVVLVEKLPSENIRSTSTISRTTSNTSIKVKSPLTERRNSSKKLTPIITKSPGKLNVFADRNSGSKLKPSRAGGSTDRLSPRNKENTLTQKKERSSIPLMSSTPREEKIPLMDMNLTSATPILSLTNVSFNTRSSRSNTRLSDIMDKSTIIANISRPSLMGRSVNGASRSYLSNDTIQQTAYETATPLKEDKNKKDNTYELEQSRTVNLQRMIRKRSSTDANLTPKMDNKKTKVCFVNGTSDTNSAGKSIKWTASRSSVSQNNTRSSITSSAHKLRQMEIPKFRRSPLVSALKRKSSLLKSESTPTTRLNMTQNTPKTFGSVLKKSEKKSSVKKKPDFAKIHERMFARSESLVDAKKRLESRHMAVFGNKAAPKADESKKEEKKPLPSDTNDGTHNRFGFKLRKTEAVKIMSKKQPSLSRQKQQQKARMVLKGVRTNRRFELQMKSRNLNV</sequence>